<protein>
    <submittedName>
        <fullName evidence="1">Uncharacterized protein</fullName>
    </submittedName>
</protein>
<evidence type="ECO:0000313" key="1">
    <source>
        <dbReference type="EMBL" id="JAD30164.1"/>
    </source>
</evidence>
<dbReference type="AlphaFoldDB" id="A0A0A8YSY6"/>
<reference evidence="1" key="2">
    <citation type="journal article" date="2015" name="Data Brief">
        <title>Shoot transcriptome of the giant reed, Arundo donax.</title>
        <authorList>
            <person name="Barrero R.A."/>
            <person name="Guerrero F.D."/>
            <person name="Moolhuijzen P."/>
            <person name="Goolsby J.A."/>
            <person name="Tidwell J."/>
            <person name="Bellgard S.E."/>
            <person name="Bellgard M.I."/>
        </authorList>
    </citation>
    <scope>NUCLEOTIDE SEQUENCE</scope>
    <source>
        <tissue evidence="1">Shoot tissue taken approximately 20 cm above the soil surface</tissue>
    </source>
</reference>
<name>A0A0A8YSY6_ARUDO</name>
<proteinExistence type="predicted"/>
<sequence length="30" mass="3352">MAKPFLPLLVSPAALLVPSQLRKPELLRPR</sequence>
<dbReference type="EMBL" id="GBRH01267731">
    <property type="protein sequence ID" value="JAD30164.1"/>
    <property type="molecule type" value="Transcribed_RNA"/>
</dbReference>
<reference evidence="1" key="1">
    <citation type="submission" date="2014-09" db="EMBL/GenBank/DDBJ databases">
        <authorList>
            <person name="Magalhaes I.L.F."/>
            <person name="Oliveira U."/>
            <person name="Santos F.R."/>
            <person name="Vidigal T.H.D.A."/>
            <person name="Brescovit A.D."/>
            <person name="Santos A.J."/>
        </authorList>
    </citation>
    <scope>NUCLEOTIDE SEQUENCE</scope>
    <source>
        <tissue evidence="1">Shoot tissue taken approximately 20 cm above the soil surface</tissue>
    </source>
</reference>
<accession>A0A0A8YSY6</accession>
<organism evidence="1">
    <name type="scientific">Arundo donax</name>
    <name type="common">Giant reed</name>
    <name type="synonym">Donax arundinaceus</name>
    <dbReference type="NCBI Taxonomy" id="35708"/>
    <lineage>
        <taxon>Eukaryota</taxon>
        <taxon>Viridiplantae</taxon>
        <taxon>Streptophyta</taxon>
        <taxon>Embryophyta</taxon>
        <taxon>Tracheophyta</taxon>
        <taxon>Spermatophyta</taxon>
        <taxon>Magnoliopsida</taxon>
        <taxon>Liliopsida</taxon>
        <taxon>Poales</taxon>
        <taxon>Poaceae</taxon>
        <taxon>PACMAD clade</taxon>
        <taxon>Arundinoideae</taxon>
        <taxon>Arundineae</taxon>
        <taxon>Arundo</taxon>
    </lineage>
</organism>